<dbReference type="PATRIC" id="fig|136160.3.peg.949"/>
<dbReference type="OMA" id="WIHMIPE"/>
<feature type="domain" description="PepSY" evidence="1">
    <location>
        <begin position="28"/>
        <end position="99"/>
    </location>
</feature>
<dbReference type="Pfam" id="PF03413">
    <property type="entry name" value="PepSY"/>
    <property type="match status" value="1"/>
</dbReference>
<dbReference type="RefSeq" id="WP_010899399.1">
    <property type="nucleotide sequence ID" value="NZ_CP040441.1"/>
</dbReference>
<dbReference type="EMBL" id="LILD01000001">
    <property type="protein sequence ID" value="KOO38030.1"/>
    <property type="molecule type" value="Genomic_DNA"/>
</dbReference>
<evidence type="ECO:0000313" key="2">
    <source>
        <dbReference type="EMBL" id="KOO38030.1"/>
    </source>
</evidence>
<dbReference type="AlphaFoldDB" id="A0A0M0KGR0"/>
<accession>A0A0M0KGR0</accession>
<dbReference type="InterPro" id="IPR025711">
    <property type="entry name" value="PepSY"/>
</dbReference>
<organism evidence="2">
    <name type="scientific">Halalkalibacterium halodurans</name>
    <name type="common">Bacillus halodurans</name>
    <dbReference type="NCBI Taxonomy" id="86665"/>
    <lineage>
        <taxon>Bacteria</taxon>
        <taxon>Bacillati</taxon>
        <taxon>Bacillota</taxon>
        <taxon>Bacilli</taxon>
        <taxon>Bacillales</taxon>
        <taxon>Bacillaceae</taxon>
        <taxon>Halalkalibacterium (ex Joshi et al. 2022)</taxon>
    </lineage>
</organism>
<sequence>MGMKRFALGVGLGLAAGIFLTSSLRKDKLSPERALKLAKRTFAPNMNITGSWIHMIPETLEKDHLSYTVYRGGISSSNEDDMTQFEFLIDANTGTVLEVNET</sequence>
<accession>A0A4Y7WWB0</accession>
<protein>
    <recommendedName>
        <fullName evidence="1">PepSY domain-containing protein</fullName>
    </recommendedName>
</protein>
<dbReference type="GeneID" id="87598776"/>
<gene>
    <name evidence="2" type="ORF">AMD02_03520</name>
</gene>
<proteinExistence type="predicted"/>
<reference evidence="2" key="1">
    <citation type="submission" date="2015-08" db="EMBL/GenBank/DDBJ databases">
        <title>Complete DNA Sequence of Pseudomonas syringae pv. actinidiae, the Causal Agent of Kiwifruit Canker Disease.</title>
        <authorList>
            <person name="Rikkerink E.H.A."/>
            <person name="Fineran P.C."/>
        </authorList>
    </citation>
    <scope>NUCLEOTIDE SEQUENCE</scope>
    <source>
        <strain evidence="2">DSM 13666</strain>
    </source>
</reference>
<name>A0A0M0KGR0_ALKHA</name>
<evidence type="ECO:0000259" key="1">
    <source>
        <dbReference type="Pfam" id="PF03413"/>
    </source>
</evidence>
<comment type="caution">
    <text evidence="2">The sequence shown here is derived from an EMBL/GenBank/DDBJ whole genome shotgun (WGS) entry which is preliminary data.</text>
</comment>